<feature type="chain" id="PRO_5036221157" description="C6 domain-containing protein" evidence="1">
    <location>
        <begin position="27"/>
        <end position="144"/>
    </location>
</feature>
<evidence type="ECO:0008006" key="4">
    <source>
        <dbReference type="Google" id="ProtNLM"/>
    </source>
</evidence>
<dbReference type="Proteomes" id="UP000783686">
    <property type="component" value="Unassembled WGS sequence"/>
</dbReference>
<dbReference type="EMBL" id="CAJFCW020000004">
    <property type="protein sequence ID" value="CAG9112144.1"/>
    <property type="molecule type" value="Genomic_DNA"/>
</dbReference>
<organism evidence="2 3">
    <name type="scientific">Bursaphelenchus okinawaensis</name>
    <dbReference type="NCBI Taxonomy" id="465554"/>
    <lineage>
        <taxon>Eukaryota</taxon>
        <taxon>Metazoa</taxon>
        <taxon>Ecdysozoa</taxon>
        <taxon>Nematoda</taxon>
        <taxon>Chromadorea</taxon>
        <taxon>Rhabditida</taxon>
        <taxon>Tylenchina</taxon>
        <taxon>Tylenchomorpha</taxon>
        <taxon>Aphelenchoidea</taxon>
        <taxon>Aphelenchoididae</taxon>
        <taxon>Bursaphelenchus</taxon>
    </lineage>
</organism>
<reference evidence="2" key="1">
    <citation type="submission" date="2020-09" db="EMBL/GenBank/DDBJ databases">
        <authorList>
            <person name="Kikuchi T."/>
        </authorList>
    </citation>
    <scope>NUCLEOTIDE SEQUENCE</scope>
    <source>
        <strain evidence="2">SH1</strain>
    </source>
</reference>
<dbReference type="OrthoDB" id="5845308at2759"/>
<keyword evidence="3" id="KW-1185">Reference proteome</keyword>
<evidence type="ECO:0000313" key="2">
    <source>
        <dbReference type="EMBL" id="CAD5218930.1"/>
    </source>
</evidence>
<keyword evidence="1" id="KW-0732">Signal</keyword>
<dbReference type="EMBL" id="CAJFDH010000004">
    <property type="protein sequence ID" value="CAD5218930.1"/>
    <property type="molecule type" value="Genomic_DNA"/>
</dbReference>
<comment type="caution">
    <text evidence="2">The sequence shown here is derived from an EMBL/GenBank/DDBJ whole genome shotgun (WGS) entry which is preliminary data.</text>
</comment>
<sequence length="144" mass="15485">MDRLMFLKIPNLLLVTLVVTVPLIHTCPPTPGGGVGGFISSQDPAHVNARCSDLILYPVNAVDQSDQYRFDYSDVAFGNTHAQAATVAITCTANGQPATVEGFDQSRSSIQSSPSLLAMCTNVGGSQYTWTVLGRILQFVDCRY</sequence>
<accession>A0A811KU00</accession>
<gene>
    <name evidence="2" type="ORF">BOKJ2_LOCUS8140</name>
</gene>
<feature type="signal peptide" evidence="1">
    <location>
        <begin position="1"/>
        <end position="26"/>
    </location>
</feature>
<evidence type="ECO:0000313" key="3">
    <source>
        <dbReference type="Proteomes" id="UP000614601"/>
    </source>
</evidence>
<dbReference type="AlphaFoldDB" id="A0A811KU00"/>
<name>A0A811KU00_9BILA</name>
<dbReference type="Proteomes" id="UP000614601">
    <property type="component" value="Unassembled WGS sequence"/>
</dbReference>
<proteinExistence type="predicted"/>
<evidence type="ECO:0000256" key="1">
    <source>
        <dbReference type="SAM" id="SignalP"/>
    </source>
</evidence>
<protein>
    <recommendedName>
        <fullName evidence="4">C6 domain-containing protein</fullName>
    </recommendedName>
</protein>